<dbReference type="NCBIfam" id="NF041646">
    <property type="entry name" value="VC0807_fam"/>
    <property type="match status" value="1"/>
</dbReference>
<dbReference type="EMBL" id="JAINVZ010000010">
    <property type="protein sequence ID" value="MBY8886430.1"/>
    <property type="molecule type" value="Genomic_DNA"/>
</dbReference>
<protein>
    <recommendedName>
        <fullName evidence="5">Intracellular septation protein A</fullName>
    </recommendedName>
</protein>
<sequence>MTNPATAGGPARPDPSSSSQLVTALRPLVIDVAVPTALYYVLHDAAKLSSVDSLILSGVVPMIRTVFGLTRERKVNGLALLMLVVTVAGAGISAMTGSARLMLAKESLGTGVIGLSIAWSAFTRQPLMTNAMRPMMTKGEAEKEAAWEHLRATSPAFRRGISNVSLLWGLGLLGDCVLRVIGAYTLPVDTMVWMSTVILVGAVLVLMVGTGKVSDRAERLLLAHVEENARRDAGPGRDGGPGVHAHPVLPRPSRHQDGAAA</sequence>
<feature type="transmembrane region" description="Helical" evidence="2">
    <location>
        <begin position="192"/>
        <end position="211"/>
    </location>
</feature>
<feature type="transmembrane region" description="Helical" evidence="2">
    <location>
        <begin position="79"/>
        <end position="102"/>
    </location>
</feature>
<evidence type="ECO:0000256" key="2">
    <source>
        <dbReference type="SAM" id="Phobius"/>
    </source>
</evidence>
<feature type="region of interest" description="Disordered" evidence="1">
    <location>
        <begin position="230"/>
        <end position="261"/>
    </location>
</feature>
<keyword evidence="2" id="KW-0472">Membrane</keyword>
<evidence type="ECO:0000313" key="3">
    <source>
        <dbReference type="EMBL" id="MBY8886430.1"/>
    </source>
</evidence>
<feature type="transmembrane region" description="Helical" evidence="2">
    <location>
        <begin position="166"/>
        <end position="186"/>
    </location>
</feature>
<dbReference type="Proteomes" id="UP001198565">
    <property type="component" value="Unassembled WGS sequence"/>
</dbReference>
<keyword evidence="2" id="KW-0812">Transmembrane</keyword>
<name>A0ABS7QTB4_9ACTN</name>
<keyword evidence="4" id="KW-1185">Reference proteome</keyword>
<evidence type="ECO:0000313" key="4">
    <source>
        <dbReference type="Proteomes" id="UP001198565"/>
    </source>
</evidence>
<organism evidence="3 4">
    <name type="scientific">Streptantibioticus parmotrematis</name>
    <dbReference type="NCBI Taxonomy" id="2873249"/>
    <lineage>
        <taxon>Bacteria</taxon>
        <taxon>Bacillati</taxon>
        <taxon>Actinomycetota</taxon>
        <taxon>Actinomycetes</taxon>
        <taxon>Kitasatosporales</taxon>
        <taxon>Streptomycetaceae</taxon>
        <taxon>Streptantibioticus</taxon>
    </lineage>
</organism>
<reference evidence="3 4" key="1">
    <citation type="submission" date="2021-08" db="EMBL/GenBank/DDBJ databases">
        <title>Streptomyces sp. PTM05 isolated from lichen.</title>
        <authorList>
            <person name="Somphong A."/>
            <person name="Phongsopitanun W."/>
            <person name="Tanasupawat S."/>
        </authorList>
    </citation>
    <scope>NUCLEOTIDE SEQUENCE [LARGE SCALE GENOMIC DNA]</scope>
    <source>
        <strain evidence="3 4">Ptm05</strain>
    </source>
</reference>
<proteinExistence type="predicted"/>
<gene>
    <name evidence="3" type="ORF">K7472_16365</name>
</gene>
<evidence type="ECO:0008006" key="5">
    <source>
        <dbReference type="Google" id="ProtNLM"/>
    </source>
</evidence>
<feature type="transmembrane region" description="Helical" evidence="2">
    <location>
        <begin position="108"/>
        <end position="127"/>
    </location>
</feature>
<dbReference type="RefSeq" id="WP_222978640.1">
    <property type="nucleotide sequence ID" value="NZ_JAINVZ010000010.1"/>
</dbReference>
<comment type="caution">
    <text evidence="3">The sequence shown here is derived from an EMBL/GenBank/DDBJ whole genome shotgun (WGS) entry which is preliminary data.</text>
</comment>
<keyword evidence="2" id="KW-1133">Transmembrane helix</keyword>
<evidence type="ECO:0000256" key="1">
    <source>
        <dbReference type="SAM" id="MobiDB-lite"/>
    </source>
</evidence>
<accession>A0ABS7QTB4</accession>